<dbReference type="STRING" id="1664694.A0A0N1P2W3"/>
<dbReference type="SMART" id="SM00573">
    <property type="entry name" value="HSA"/>
    <property type="match status" value="1"/>
</dbReference>
<feature type="compositionally biased region" description="Basic and acidic residues" evidence="9">
    <location>
        <begin position="893"/>
        <end position="903"/>
    </location>
</feature>
<dbReference type="InterPro" id="IPR014012">
    <property type="entry name" value="HSA_dom"/>
</dbReference>
<reference evidence="11 12" key="1">
    <citation type="submission" date="2015-06" db="EMBL/GenBank/DDBJ databases">
        <title>Draft genome of the ant-associated black yeast Phialophora attae CBS 131958.</title>
        <authorList>
            <person name="Moreno L.F."/>
            <person name="Stielow B.J."/>
            <person name="de Hoog S."/>
            <person name="Vicente V.A."/>
            <person name="Weiss V.A."/>
            <person name="de Vries M."/>
            <person name="Cruz L.M."/>
            <person name="Souza E.M."/>
        </authorList>
    </citation>
    <scope>NUCLEOTIDE SEQUENCE [LARGE SCALE GENOMIC DNA]</scope>
    <source>
        <strain evidence="11 12">CBS 131958</strain>
    </source>
</reference>
<evidence type="ECO:0000256" key="6">
    <source>
        <dbReference type="ARBA" id="ARBA00023242"/>
    </source>
</evidence>
<proteinExistence type="inferred from homology"/>
<feature type="compositionally biased region" description="Basic and acidic residues" evidence="9">
    <location>
        <begin position="31"/>
        <end position="42"/>
    </location>
</feature>
<dbReference type="GO" id="GO:0005634">
    <property type="term" value="C:nucleus"/>
    <property type="evidence" value="ECO:0007669"/>
    <property type="project" value="UniProtKB-SubCell"/>
</dbReference>
<comment type="function">
    <text evidence="7">Component of the NuA4 histone acetyltransferase complex which is involved in transcriptional activation of selected genes principally by acetylation of nucleosomal histone H4 and H2A. The NuA4 complex is also involved in DNA repair.</text>
</comment>
<dbReference type="CDD" id="cd00167">
    <property type="entry name" value="SANT"/>
    <property type="match status" value="1"/>
</dbReference>
<dbReference type="SUPFAM" id="SSF46689">
    <property type="entry name" value="Homeodomain-like"/>
    <property type="match status" value="1"/>
</dbReference>
<feature type="compositionally biased region" description="Low complexity" evidence="9">
    <location>
        <begin position="335"/>
        <end position="345"/>
    </location>
</feature>
<feature type="region of interest" description="Disordered" evidence="9">
    <location>
        <begin position="1012"/>
        <end position="1090"/>
    </location>
</feature>
<keyword evidence="6" id="KW-0539">Nucleus</keyword>
<dbReference type="Pfam" id="PF07529">
    <property type="entry name" value="HSA"/>
    <property type="match status" value="1"/>
</dbReference>
<feature type="domain" description="HSA" evidence="10">
    <location>
        <begin position="456"/>
        <end position="534"/>
    </location>
</feature>
<dbReference type="GO" id="GO:0006325">
    <property type="term" value="P:chromatin organization"/>
    <property type="evidence" value="ECO:0007669"/>
    <property type="project" value="UniProtKB-KW"/>
</dbReference>
<keyword evidence="5" id="KW-0234">DNA repair</keyword>
<feature type="compositionally biased region" description="Basic and acidic residues" evidence="9">
    <location>
        <begin position="77"/>
        <end position="91"/>
    </location>
</feature>
<feature type="region of interest" description="Disordered" evidence="9">
    <location>
        <begin position="1"/>
        <end position="269"/>
    </location>
</feature>
<keyword evidence="12" id="KW-1185">Reference proteome</keyword>
<keyword evidence="4" id="KW-0156">Chromatin regulator</keyword>
<dbReference type="PROSITE" id="PS51204">
    <property type="entry name" value="HSA"/>
    <property type="match status" value="1"/>
</dbReference>
<dbReference type="Proteomes" id="UP000038010">
    <property type="component" value="Unassembled WGS sequence"/>
</dbReference>
<evidence type="ECO:0000256" key="9">
    <source>
        <dbReference type="SAM" id="MobiDB-lite"/>
    </source>
</evidence>
<evidence type="ECO:0000256" key="3">
    <source>
        <dbReference type="ARBA" id="ARBA00022763"/>
    </source>
</evidence>
<evidence type="ECO:0000256" key="1">
    <source>
        <dbReference type="ARBA" id="ARBA00004123"/>
    </source>
</evidence>
<comment type="similarity">
    <text evidence="2">Belongs to the EAF1 family.</text>
</comment>
<feature type="compositionally biased region" description="Polar residues" evidence="9">
    <location>
        <begin position="143"/>
        <end position="162"/>
    </location>
</feature>
<protein>
    <recommendedName>
        <fullName evidence="8">Vacuolar import and degradation protein 21</fullName>
    </recommendedName>
</protein>
<keyword evidence="3" id="KW-0227">DNA damage</keyword>
<dbReference type="GO" id="GO:0003682">
    <property type="term" value="F:chromatin binding"/>
    <property type="evidence" value="ECO:0007669"/>
    <property type="project" value="TreeGrafter"/>
</dbReference>
<feature type="compositionally biased region" description="Polar residues" evidence="9">
    <location>
        <begin position="1201"/>
        <end position="1228"/>
    </location>
</feature>
<dbReference type="OrthoDB" id="5364245at2759"/>
<feature type="compositionally biased region" description="Polar residues" evidence="9">
    <location>
        <begin position="1250"/>
        <end position="1274"/>
    </location>
</feature>
<evidence type="ECO:0000313" key="11">
    <source>
        <dbReference type="EMBL" id="KPI46012.1"/>
    </source>
</evidence>
<evidence type="ECO:0000256" key="7">
    <source>
        <dbReference type="ARBA" id="ARBA00025178"/>
    </source>
</evidence>
<dbReference type="PANTHER" id="PTHR46459">
    <property type="entry name" value="E1A-BINDING PROTEIN P400-RELATED"/>
    <property type="match status" value="1"/>
</dbReference>
<gene>
    <name evidence="11" type="ORF">AB675_238</name>
</gene>
<dbReference type="PANTHER" id="PTHR46459:SF1">
    <property type="entry name" value="E1A-BINDING PROTEIN P400"/>
    <property type="match status" value="1"/>
</dbReference>
<dbReference type="EMBL" id="LFJN01000001">
    <property type="protein sequence ID" value="KPI46012.1"/>
    <property type="molecule type" value="Genomic_DNA"/>
</dbReference>
<feature type="region of interest" description="Disordered" evidence="9">
    <location>
        <begin position="1201"/>
        <end position="1303"/>
    </location>
</feature>
<feature type="region of interest" description="Disordered" evidence="9">
    <location>
        <begin position="532"/>
        <end position="571"/>
    </location>
</feature>
<evidence type="ECO:0000256" key="4">
    <source>
        <dbReference type="ARBA" id="ARBA00022853"/>
    </source>
</evidence>
<feature type="compositionally biased region" description="Low complexity" evidence="9">
    <location>
        <begin position="1283"/>
        <end position="1297"/>
    </location>
</feature>
<name>A0A0N1P2W3_9EURO</name>
<feature type="compositionally biased region" description="Basic and acidic residues" evidence="9">
    <location>
        <begin position="346"/>
        <end position="359"/>
    </location>
</feature>
<dbReference type="RefSeq" id="XP_018005975.1">
    <property type="nucleotide sequence ID" value="XM_018142358.1"/>
</dbReference>
<organism evidence="11 12">
    <name type="scientific">Cyphellophora attinorum</name>
    <dbReference type="NCBI Taxonomy" id="1664694"/>
    <lineage>
        <taxon>Eukaryota</taxon>
        <taxon>Fungi</taxon>
        <taxon>Dikarya</taxon>
        <taxon>Ascomycota</taxon>
        <taxon>Pezizomycotina</taxon>
        <taxon>Eurotiomycetes</taxon>
        <taxon>Chaetothyriomycetidae</taxon>
        <taxon>Chaetothyriales</taxon>
        <taxon>Cyphellophoraceae</taxon>
        <taxon>Cyphellophora</taxon>
    </lineage>
</organism>
<dbReference type="InterPro" id="IPR001005">
    <property type="entry name" value="SANT/Myb"/>
</dbReference>
<comment type="subcellular location">
    <subcellularLocation>
        <location evidence="1">Nucleus</location>
    </subcellularLocation>
</comment>
<dbReference type="Pfam" id="PF13921">
    <property type="entry name" value="Myb_DNA-bind_6"/>
    <property type="match status" value="1"/>
</dbReference>
<dbReference type="GeneID" id="28734227"/>
<dbReference type="SMART" id="SM00717">
    <property type="entry name" value="SANT"/>
    <property type="match status" value="1"/>
</dbReference>
<evidence type="ECO:0000313" key="12">
    <source>
        <dbReference type="Proteomes" id="UP000038010"/>
    </source>
</evidence>
<feature type="region of interest" description="Disordered" evidence="9">
    <location>
        <begin position="853"/>
        <end position="903"/>
    </location>
</feature>
<dbReference type="VEuPathDB" id="FungiDB:AB675_238"/>
<dbReference type="InterPro" id="IPR009057">
    <property type="entry name" value="Homeodomain-like_sf"/>
</dbReference>
<feature type="compositionally biased region" description="Low complexity" evidence="9">
    <location>
        <begin position="1013"/>
        <end position="1044"/>
    </location>
</feature>
<evidence type="ECO:0000259" key="10">
    <source>
        <dbReference type="PROSITE" id="PS51204"/>
    </source>
</evidence>
<dbReference type="GO" id="GO:0035267">
    <property type="term" value="C:NuA4 histone acetyltransferase complex"/>
    <property type="evidence" value="ECO:0007669"/>
    <property type="project" value="TreeGrafter"/>
</dbReference>
<dbReference type="Gene3D" id="1.10.10.60">
    <property type="entry name" value="Homeodomain-like"/>
    <property type="match status" value="1"/>
</dbReference>
<sequence length="1303" mass="142119">MDSGRRFDESTLPPRTRSARLRRKQTSPLQAKDRQLSSEKTRRSASPSKAVLVNQIHGENHSRANTIDRLSPPDEEQVVKHAEGADIEGRRTRGRPPTQPPLQETDPAAEARLLSPVTDGMGNNASILEEPQTEVRQLDENSLENGQVSRDTGRTPQSSDDVVQQEIVPQGDGTVIGRSKRNAVSPVTSPADGSQDEARPASKSVDIPRQPDTPDSTQRLPSDDPSPMDIDTAVKEMTGPDPSSTGQPTATNVTTDSESQRPSVRVNTNGDHYFAKHLVDQAMVESPVPITGTAATPRKAQPPTPSALQDSSKRATRISSGVLQKKSVSEILNEAQRSSSDSPASESREQGNVPKDRSRLSTVVFAKPQKNDTEDAIRIDANAAGSSVERDYLYTLFENKAHSMSRNGSMTYLINNAHKALSTADHLVDWEHQSHCRILKRVYQLQERGRWALRQLKRSEEPARSTSHWDMLLDHAKWMRADFREERRWKMTIARGLAEECADWVNGTSEERQSMQVNVRPPKMLEARDSGVEDVPMEDDSGPALSSHPTPDLIPSNEDDSMSETVPDPTDINMTVSPAAIFGLGASECTFHAAKTQALDKVLNELPLYEPAPIVPDLSKSDLGAKLDARWRTDVIPVSKYAYEKLNVKEDIRPTKRSRYEYDLEMSPTRKTKPLSPREKNVALFNPENKHIRDRIHPGHAFRPPSGDPMPTQEFFQTRSSSQWTTAEDDELKKLVKDYSYNFSLISSCLTTRSLYVAGPDRRTPWECFERWIGLEGLPADMAKTTYFRTYSGRIEAAGKHVQAQIEELQRKAPNNPPVPPRKKTTQPVRVERKRNQRHLAMLDAMRKLYRKRENAAQKQQHNAEMSAIRKASSTEVNRPQVPFTRPAQFAQLRHERDQKRAEQQEMYKAQLMAHQRAAQQRGNLGANGLPNGMPMAPNGMRGASGGVPGMPNGANMQVPNGGRPHPSMIAAMNGMQMPPGMMGSNNKQVQMQMQMAAAAARGMPTSPEQVRMMQQAAKLQQQQHALAMQNQQTNGGQQSSPNGVTASLANGNMLNGAASPSTNVNGVGATSQTSPRSGQQATGPLSSGHIPAVTQIANKLPIGAMNAGAHASNNAMGNPGFPQGQSMPQLTPEQIQQYQAQRMRVLAAQQAQQQQQANGAAPRQAQQGMNMGLQAPAMMNAQQGGMPAGSPVMNMARPVSQGQLSAATAQQQQMSRSVTPSGHTARSGSIGAVPGGMGSPAQVPGQMATRPTSSRGQQQNLAVPGPQQMTSPSLGVAGPATPQMQQQSMVPQVAQAGGDGGS</sequence>
<feature type="region of interest" description="Disordered" evidence="9">
    <location>
        <begin position="812"/>
        <end position="831"/>
    </location>
</feature>
<feature type="region of interest" description="Disordered" evidence="9">
    <location>
        <begin position="291"/>
        <end position="361"/>
    </location>
</feature>
<comment type="caution">
    <text evidence="11">The sequence shown here is derived from an EMBL/GenBank/DDBJ whole genome shotgun (WGS) entry which is preliminary data.</text>
</comment>
<feature type="compositionally biased region" description="Polar residues" evidence="9">
    <location>
        <begin position="241"/>
        <end position="269"/>
    </location>
</feature>
<evidence type="ECO:0000256" key="5">
    <source>
        <dbReference type="ARBA" id="ARBA00023204"/>
    </source>
</evidence>
<accession>A0A0N1P2W3</accession>
<dbReference type="GO" id="GO:0006281">
    <property type="term" value="P:DNA repair"/>
    <property type="evidence" value="ECO:0007669"/>
    <property type="project" value="UniProtKB-KW"/>
</dbReference>
<evidence type="ECO:0000256" key="8">
    <source>
        <dbReference type="ARBA" id="ARBA00029670"/>
    </source>
</evidence>
<feature type="compositionally biased region" description="Polar residues" evidence="9">
    <location>
        <begin position="1045"/>
        <end position="1086"/>
    </location>
</feature>
<evidence type="ECO:0000256" key="2">
    <source>
        <dbReference type="ARBA" id="ARBA00008913"/>
    </source>
</evidence>